<dbReference type="EMBL" id="PVEP01000005">
    <property type="protein sequence ID" value="PQV56279.1"/>
    <property type="molecule type" value="Genomic_DNA"/>
</dbReference>
<evidence type="ECO:0000256" key="9">
    <source>
        <dbReference type="RuleBase" id="RU369079"/>
    </source>
</evidence>
<feature type="domain" description="Tripartite ATP-independent periplasmic transporters DctQ component" evidence="11">
    <location>
        <begin position="25"/>
        <end position="152"/>
    </location>
</feature>
<sequence length="187" mass="20358">MIAWIERTILRVIETICLALLVVLAVSVVYSTTMRYLGASPTWYDEVASVLLAWLTYFGASYAMFTRSHMAFAGLVSALPRRFAVALAILSEVLVIAYFALVGWYGAAVLKVAAFDALLSLPWLTLDIVQSVIPISAILMILGTLLTMPRAIRDAAEGVDREHAEIEQAIAEAEKDAGALAQKEARP</sequence>
<comment type="caution">
    <text evidence="12">The sequence shown here is derived from an EMBL/GenBank/DDBJ whole genome shotgun (WGS) entry which is preliminary data.</text>
</comment>
<evidence type="ECO:0000256" key="3">
    <source>
        <dbReference type="ARBA" id="ARBA00022475"/>
    </source>
</evidence>
<dbReference type="PANTHER" id="PTHR35011:SF2">
    <property type="entry name" value="2,3-DIKETO-L-GULONATE TRAP TRANSPORTER SMALL PERMEASE PROTEIN YIAM"/>
    <property type="match status" value="1"/>
</dbReference>
<feature type="transmembrane region" description="Helical" evidence="9">
    <location>
        <begin position="47"/>
        <end position="65"/>
    </location>
</feature>
<feature type="transmembrane region" description="Helical" evidence="9">
    <location>
        <begin position="85"/>
        <end position="108"/>
    </location>
</feature>
<accession>A0A2S8S634</accession>
<evidence type="ECO:0000256" key="7">
    <source>
        <dbReference type="ARBA" id="ARBA00023136"/>
    </source>
</evidence>
<organism evidence="12 13">
    <name type="scientific">Albidovulum denitrificans</name>
    <dbReference type="NCBI Taxonomy" id="404881"/>
    <lineage>
        <taxon>Bacteria</taxon>
        <taxon>Pseudomonadati</taxon>
        <taxon>Pseudomonadota</taxon>
        <taxon>Alphaproteobacteria</taxon>
        <taxon>Rhodobacterales</taxon>
        <taxon>Paracoccaceae</taxon>
        <taxon>Albidovulum</taxon>
    </lineage>
</organism>
<dbReference type="OrthoDB" id="5801785at2"/>
<evidence type="ECO:0000256" key="2">
    <source>
        <dbReference type="ARBA" id="ARBA00022448"/>
    </source>
</evidence>
<reference evidence="12 13" key="1">
    <citation type="submission" date="2018-02" db="EMBL/GenBank/DDBJ databases">
        <title>Genomic Encyclopedia of Archaeal and Bacterial Type Strains, Phase II (KMG-II): from individual species to whole genera.</title>
        <authorList>
            <person name="Goeker M."/>
        </authorList>
    </citation>
    <scope>NUCLEOTIDE SEQUENCE [LARGE SCALE GENOMIC DNA]</scope>
    <source>
        <strain evidence="12 13">DSM 18921</strain>
    </source>
</reference>
<dbReference type="GO" id="GO:0022857">
    <property type="term" value="F:transmembrane transporter activity"/>
    <property type="evidence" value="ECO:0007669"/>
    <property type="project" value="UniProtKB-UniRule"/>
</dbReference>
<keyword evidence="13" id="KW-1185">Reference proteome</keyword>
<evidence type="ECO:0000256" key="8">
    <source>
        <dbReference type="ARBA" id="ARBA00038436"/>
    </source>
</evidence>
<evidence type="ECO:0000313" key="12">
    <source>
        <dbReference type="EMBL" id="PQV56279.1"/>
    </source>
</evidence>
<keyword evidence="7 9" id="KW-0472">Membrane</keyword>
<dbReference type="PANTHER" id="PTHR35011">
    <property type="entry name" value="2,3-DIKETO-L-GULONATE TRAP TRANSPORTER SMALL PERMEASE PROTEIN YIAM"/>
    <property type="match status" value="1"/>
</dbReference>
<evidence type="ECO:0000256" key="1">
    <source>
        <dbReference type="ARBA" id="ARBA00004429"/>
    </source>
</evidence>
<keyword evidence="10" id="KW-0175">Coiled coil</keyword>
<dbReference type="GO" id="GO:0005886">
    <property type="term" value="C:plasma membrane"/>
    <property type="evidence" value="ECO:0007669"/>
    <property type="project" value="UniProtKB-SubCell"/>
</dbReference>
<dbReference type="AlphaFoldDB" id="A0A2S8S634"/>
<feature type="transmembrane region" description="Helical" evidence="9">
    <location>
        <begin position="12"/>
        <end position="32"/>
    </location>
</feature>
<evidence type="ECO:0000256" key="6">
    <source>
        <dbReference type="ARBA" id="ARBA00022989"/>
    </source>
</evidence>
<feature type="coiled-coil region" evidence="10">
    <location>
        <begin position="156"/>
        <end position="183"/>
    </location>
</feature>
<evidence type="ECO:0000313" key="13">
    <source>
        <dbReference type="Proteomes" id="UP000238338"/>
    </source>
</evidence>
<evidence type="ECO:0000259" key="11">
    <source>
        <dbReference type="Pfam" id="PF04290"/>
    </source>
</evidence>
<comment type="subunit">
    <text evidence="9">The complex comprises the extracytoplasmic solute receptor protein and the two transmembrane proteins.</text>
</comment>
<keyword evidence="3" id="KW-1003">Cell membrane</keyword>
<dbReference type="Proteomes" id="UP000238338">
    <property type="component" value="Unassembled WGS sequence"/>
</dbReference>
<keyword evidence="4 9" id="KW-0997">Cell inner membrane</keyword>
<evidence type="ECO:0000256" key="10">
    <source>
        <dbReference type="SAM" id="Coils"/>
    </source>
</evidence>
<proteinExistence type="inferred from homology"/>
<gene>
    <name evidence="12" type="ORF">LX70_02545</name>
</gene>
<comment type="similarity">
    <text evidence="8 9">Belongs to the TRAP transporter small permease family.</text>
</comment>
<dbReference type="RefSeq" id="WP_105515134.1">
    <property type="nucleotide sequence ID" value="NZ_PVEP01000005.1"/>
</dbReference>
<comment type="subcellular location">
    <subcellularLocation>
        <location evidence="1 9">Cell inner membrane</location>
        <topology evidence="1 9">Multi-pass membrane protein</topology>
    </subcellularLocation>
</comment>
<feature type="transmembrane region" description="Helical" evidence="9">
    <location>
        <begin position="128"/>
        <end position="148"/>
    </location>
</feature>
<evidence type="ECO:0000256" key="5">
    <source>
        <dbReference type="ARBA" id="ARBA00022692"/>
    </source>
</evidence>
<dbReference type="InterPro" id="IPR055348">
    <property type="entry name" value="DctQ"/>
</dbReference>
<dbReference type="Pfam" id="PF04290">
    <property type="entry name" value="DctQ"/>
    <property type="match status" value="1"/>
</dbReference>
<dbReference type="GO" id="GO:0015740">
    <property type="term" value="P:C4-dicarboxylate transport"/>
    <property type="evidence" value="ECO:0007669"/>
    <property type="project" value="TreeGrafter"/>
</dbReference>
<name>A0A2S8S634_9RHOB</name>
<evidence type="ECO:0000256" key="4">
    <source>
        <dbReference type="ARBA" id="ARBA00022519"/>
    </source>
</evidence>
<protein>
    <recommendedName>
        <fullName evidence="9">TRAP transporter small permease protein</fullName>
    </recommendedName>
</protein>
<keyword evidence="5 9" id="KW-0812">Transmembrane</keyword>
<dbReference type="InterPro" id="IPR007387">
    <property type="entry name" value="TRAP_DctQ"/>
</dbReference>
<keyword evidence="6 9" id="KW-1133">Transmembrane helix</keyword>
<keyword evidence="2 9" id="KW-0813">Transport</keyword>
<comment type="function">
    <text evidence="9">Part of the tripartite ATP-independent periplasmic (TRAP) transport system.</text>
</comment>